<organism evidence="1 2">
    <name type="scientific">Funneliformis caledonium</name>
    <dbReference type="NCBI Taxonomy" id="1117310"/>
    <lineage>
        <taxon>Eukaryota</taxon>
        <taxon>Fungi</taxon>
        <taxon>Fungi incertae sedis</taxon>
        <taxon>Mucoromycota</taxon>
        <taxon>Glomeromycotina</taxon>
        <taxon>Glomeromycetes</taxon>
        <taxon>Glomerales</taxon>
        <taxon>Glomeraceae</taxon>
        <taxon>Funneliformis</taxon>
    </lineage>
</organism>
<dbReference type="EMBL" id="CAJVPQ010011194">
    <property type="protein sequence ID" value="CAG8726083.1"/>
    <property type="molecule type" value="Genomic_DNA"/>
</dbReference>
<dbReference type="AlphaFoldDB" id="A0A9N9NEM6"/>
<gene>
    <name evidence="1" type="ORF">FCALED_LOCUS14672</name>
</gene>
<keyword evidence="2" id="KW-1185">Reference proteome</keyword>
<dbReference type="InterPro" id="IPR025047">
    <property type="entry name" value="DUF3986"/>
</dbReference>
<proteinExistence type="predicted"/>
<reference evidence="1" key="1">
    <citation type="submission" date="2021-06" db="EMBL/GenBank/DDBJ databases">
        <authorList>
            <person name="Kallberg Y."/>
            <person name="Tangrot J."/>
            <person name="Rosling A."/>
        </authorList>
    </citation>
    <scope>NUCLEOTIDE SEQUENCE</scope>
    <source>
        <strain evidence="1">UK204</strain>
    </source>
</reference>
<name>A0A9N9NEM6_9GLOM</name>
<dbReference type="Proteomes" id="UP000789570">
    <property type="component" value="Unassembled WGS sequence"/>
</dbReference>
<feature type="non-terminal residue" evidence="1">
    <location>
        <position position="1"/>
    </location>
</feature>
<evidence type="ECO:0000313" key="2">
    <source>
        <dbReference type="Proteomes" id="UP000789570"/>
    </source>
</evidence>
<evidence type="ECO:0000313" key="1">
    <source>
        <dbReference type="EMBL" id="CAG8726083.1"/>
    </source>
</evidence>
<comment type="caution">
    <text evidence="1">The sequence shown here is derived from an EMBL/GenBank/DDBJ whole genome shotgun (WGS) entry which is preliminary data.</text>
</comment>
<accession>A0A9N9NEM6</accession>
<sequence>KNDRKPCYDDTRDVHLADQYYKKEYDEEYTSKKYYNEDKYEVYLNTRSRPYPKNAVSKNKRTPVMFQKSPQITIVKDLEMEEPIPKLVSEPVRTEKC</sequence>
<protein>
    <submittedName>
        <fullName evidence="1">5361_t:CDS:1</fullName>
    </submittedName>
</protein>
<dbReference type="Pfam" id="PF13143">
    <property type="entry name" value="DUF3986"/>
    <property type="match status" value="1"/>
</dbReference>